<proteinExistence type="predicted"/>
<feature type="region of interest" description="Disordered" evidence="1">
    <location>
        <begin position="89"/>
        <end position="118"/>
    </location>
</feature>
<dbReference type="RefSeq" id="WP_090191559.1">
    <property type="nucleotide sequence ID" value="NZ_FOTF01000030.1"/>
</dbReference>
<name>A0A1I4IX13_9RHOB</name>
<dbReference type="EMBL" id="FOTF01000030">
    <property type="protein sequence ID" value="SFL58810.1"/>
    <property type="molecule type" value="Genomic_DNA"/>
</dbReference>
<organism evidence="2 3">
    <name type="scientific">Loktanella salsilacus</name>
    <dbReference type="NCBI Taxonomy" id="195913"/>
    <lineage>
        <taxon>Bacteria</taxon>
        <taxon>Pseudomonadati</taxon>
        <taxon>Pseudomonadota</taxon>
        <taxon>Alphaproteobacteria</taxon>
        <taxon>Rhodobacterales</taxon>
        <taxon>Roseobacteraceae</taxon>
        <taxon>Loktanella</taxon>
    </lineage>
</organism>
<dbReference type="STRING" id="195913.SAMN04488004_13021"/>
<gene>
    <name evidence="2" type="ORF">SAMN04488004_13021</name>
</gene>
<feature type="region of interest" description="Disordered" evidence="1">
    <location>
        <begin position="142"/>
        <end position="180"/>
    </location>
</feature>
<evidence type="ECO:0000256" key="1">
    <source>
        <dbReference type="SAM" id="MobiDB-lite"/>
    </source>
</evidence>
<sequence>MTQTNKKHQMIYRAKLDAGIAEMMAVKPKEKVAFTQREAIEEAAGAVQHMLAMNYSLAEVVAKMNDAFGLTLPVGTVRSYLREVKAANAAATPKKTTMRRGPKKQIQDAGTEPTANLDATKMDVTASDDELLDVAVPYLQSAPDDKAAEQTASCDDIQSDSASDDNVNDGEGVSDLDEDALDCLMDKLDNNIGDRS</sequence>
<reference evidence="2 3" key="1">
    <citation type="submission" date="2016-10" db="EMBL/GenBank/DDBJ databases">
        <authorList>
            <person name="de Groot N.N."/>
        </authorList>
    </citation>
    <scope>NUCLEOTIDE SEQUENCE [LARGE SCALE GENOMIC DNA]</scope>
    <source>
        <strain evidence="2 3">DSM 16199</strain>
    </source>
</reference>
<protein>
    <submittedName>
        <fullName evidence="2">Uncharacterized protein</fullName>
    </submittedName>
</protein>
<evidence type="ECO:0000313" key="3">
    <source>
        <dbReference type="Proteomes" id="UP000199550"/>
    </source>
</evidence>
<dbReference type="Proteomes" id="UP000199550">
    <property type="component" value="Unassembled WGS sequence"/>
</dbReference>
<dbReference type="AlphaFoldDB" id="A0A1I4IX13"/>
<evidence type="ECO:0000313" key="2">
    <source>
        <dbReference type="EMBL" id="SFL58810.1"/>
    </source>
</evidence>
<accession>A0A1I4IX13</accession>
<keyword evidence="3" id="KW-1185">Reference proteome</keyword>
<feature type="compositionally biased region" description="Acidic residues" evidence="1">
    <location>
        <begin position="162"/>
        <end position="180"/>
    </location>
</feature>